<sequence>MFHVHGWSFALLTSAQRSTSELKSNTCTLLSNRKKTFKVMVYSSRKRMMQRLDNFPVHLQ</sequence>
<dbReference type="AlphaFoldDB" id="A0A2P2J3A7"/>
<reference evidence="1" key="1">
    <citation type="submission" date="2018-02" db="EMBL/GenBank/DDBJ databases">
        <title>Rhizophora mucronata_Transcriptome.</title>
        <authorList>
            <person name="Meera S.P."/>
            <person name="Sreeshan A."/>
            <person name="Augustine A."/>
        </authorList>
    </citation>
    <scope>NUCLEOTIDE SEQUENCE</scope>
    <source>
        <tissue evidence="1">Leaf</tissue>
    </source>
</reference>
<accession>A0A2P2J3A7</accession>
<organism evidence="1">
    <name type="scientific">Rhizophora mucronata</name>
    <name type="common">Asiatic mangrove</name>
    <dbReference type="NCBI Taxonomy" id="61149"/>
    <lineage>
        <taxon>Eukaryota</taxon>
        <taxon>Viridiplantae</taxon>
        <taxon>Streptophyta</taxon>
        <taxon>Embryophyta</taxon>
        <taxon>Tracheophyta</taxon>
        <taxon>Spermatophyta</taxon>
        <taxon>Magnoliopsida</taxon>
        <taxon>eudicotyledons</taxon>
        <taxon>Gunneridae</taxon>
        <taxon>Pentapetalae</taxon>
        <taxon>rosids</taxon>
        <taxon>fabids</taxon>
        <taxon>Malpighiales</taxon>
        <taxon>Rhizophoraceae</taxon>
        <taxon>Rhizophora</taxon>
    </lineage>
</organism>
<dbReference type="EMBL" id="GGEC01007470">
    <property type="protein sequence ID" value="MBW87953.1"/>
    <property type="molecule type" value="Transcribed_RNA"/>
</dbReference>
<name>A0A2P2J3A7_RHIMU</name>
<proteinExistence type="predicted"/>
<evidence type="ECO:0000313" key="1">
    <source>
        <dbReference type="EMBL" id="MBW87953.1"/>
    </source>
</evidence>
<protein>
    <submittedName>
        <fullName evidence="1">Uncharacterized protein</fullName>
    </submittedName>
</protein>